<feature type="compositionally biased region" description="Low complexity" evidence="1">
    <location>
        <begin position="634"/>
        <end position="648"/>
    </location>
</feature>
<organism evidence="2 3">
    <name type="scientific">Mycena albidolilacea</name>
    <dbReference type="NCBI Taxonomy" id="1033008"/>
    <lineage>
        <taxon>Eukaryota</taxon>
        <taxon>Fungi</taxon>
        <taxon>Dikarya</taxon>
        <taxon>Basidiomycota</taxon>
        <taxon>Agaricomycotina</taxon>
        <taxon>Agaricomycetes</taxon>
        <taxon>Agaricomycetidae</taxon>
        <taxon>Agaricales</taxon>
        <taxon>Marasmiineae</taxon>
        <taxon>Mycenaceae</taxon>
        <taxon>Mycena</taxon>
    </lineage>
</organism>
<protein>
    <submittedName>
        <fullName evidence="2">Uncharacterized protein</fullName>
    </submittedName>
</protein>
<keyword evidence="3" id="KW-1185">Reference proteome</keyword>
<evidence type="ECO:0000256" key="1">
    <source>
        <dbReference type="SAM" id="MobiDB-lite"/>
    </source>
</evidence>
<feature type="region of interest" description="Disordered" evidence="1">
    <location>
        <begin position="335"/>
        <end position="371"/>
    </location>
</feature>
<dbReference type="Proteomes" id="UP001218218">
    <property type="component" value="Unassembled WGS sequence"/>
</dbReference>
<comment type="caution">
    <text evidence="2">The sequence shown here is derived from an EMBL/GenBank/DDBJ whole genome shotgun (WGS) entry which is preliminary data.</text>
</comment>
<reference evidence="2" key="1">
    <citation type="submission" date="2023-03" db="EMBL/GenBank/DDBJ databases">
        <title>Massive genome expansion in bonnet fungi (Mycena s.s.) driven by repeated elements and novel gene families across ecological guilds.</title>
        <authorList>
            <consortium name="Lawrence Berkeley National Laboratory"/>
            <person name="Harder C.B."/>
            <person name="Miyauchi S."/>
            <person name="Viragh M."/>
            <person name="Kuo A."/>
            <person name="Thoen E."/>
            <person name="Andreopoulos B."/>
            <person name="Lu D."/>
            <person name="Skrede I."/>
            <person name="Drula E."/>
            <person name="Henrissat B."/>
            <person name="Morin E."/>
            <person name="Kohler A."/>
            <person name="Barry K."/>
            <person name="LaButti K."/>
            <person name="Morin E."/>
            <person name="Salamov A."/>
            <person name="Lipzen A."/>
            <person name="Mereny Z."/>
            <person name="Hegedus B."/>
            <person name="Baldrian P."/>
            <person name="Stursova M."/>
            <person name="Weitz H."/>
            <person name="Taylor A."/>
            <person name="Grigoriev I.V."/>
            <person name="Nagy L.G."/>
            <person name="Martin F."/>
            <person name="Kauserud H."/>
        </authorList>
    </citation>
    <scope>NUCLEOTIDE SEQUENCE</scope>
    <source>
        <strain evidence="2">CBHHK002</strain>
    </source>
</reference>
<gene>
    <name evidence="2" type="ORF">DFH08DRAFT_987861</name>
</gene>
<dbReference type="AlphaFoldDB" id="A0AAD7EXR4"/>
<name>A0AAD7EXR4_9AGAR</name>
<feature type="compositionally biased region" description="Basic and acidic residues" evidence="1">
    <location>
        <begin position="608"/>
        <end position="633"/>
    </location>
</feature>
<accession>A0AAD7EXR4</accession>
<feature type="compositionally biased region" description="Acidic residues" evidence="1">
    <location>
        <begin position="729"/>
        <end position="740"/>
    </location>
</feature>
<feature type="region of interest" description="Disordered" evidence="1">
    <location>
        <begin position="721"/>
        <end position="747"/>
    </location>
</feature>
<sequence length="1036" mass="116175">MSDVCPKCGSDLTEPRMSEGYHTPATQGRWYQKALLVLIQTFTAIFNPPFTTIFPGGTVCFPEPSSGTKTALSPKHNEPPAPAVNSVTVTARSPQSASPFAAAPVTSPVARTPLTYESPMGRMVDASYALKHQRGDYELASGNRFQRESYRKSNTHAVNVRLWLQNGHQGVPLVVEVRTFPYFHPKDCDPIVTLAAPYSCTTFGYWLKDEWAVSNTAIELKDIRSTLFLRLEHVTECVGGPIPKSGPSHVATIDMYIWLQNGQEAVPLAVSVTGHRFHPKECQMIVGLAEPHSCNTYSYWAENQWKLTDGPLEIVDPNSKIYLRLSHVTFCVDGPGPRPRTKRRLSSATTPSPVRVRTENDLRPPISPLKLGPLPLGSASSDVISINSSSDEDTMSLVPPPPSQPKFPLRYACDMDAGFEAMKSIPGSAEHKFREAFKARWVKSTYHKHRAVWESLPKEILSSAVQSGHSTDGEWSKSVTDKGDKGLNTGHLRASRIAVHCPKSLSSYAPYIQEILRIHTRVSSLRPSPKTYEAAVADVMRWTNHTDDAQKLMVHWKFIIKGEGVHTGVDLKLAELLKTNVFEPPADGLNYVLDPQSSPLSSASGEVGRPEKDKNREIPDNVSHQEKGKDKEIPSAPVQQPTPSPTTVMKLWEGSQEDFYATRQIFWDFLVYGMDPEADVKEYNPKIIVICKLGDEFDDMIVKRYHTLDLTDCTRYAGLPKDKDVREESESDDDSDEEPEPQVKDFEPGLITVTVHTQTVIRKAIFSDDTFRQLVGMFFSLQYQSSALLSSIAAENPTPYYISWMLPGFQSVNLQGPLCTWTPQDRLQWNQKELVDDKHWLPAVGPPNALRVVLALFRLEVKASVYETPSLHCIECHVSQGRELTKTEQENLAVVEYLLDRSGHDLVLKDIRAANKNPPRDPNDKTVRKDYHKNKGRTPYLWRRWITKMNELFQQEKRVPYLPEDPTKLKKVSFVHMGGLVNATSDWVSKCIQAAELLQANQQNTAVGRYMSLNGDGDKTGIDQLLIDVYKDSRSE</sequence>
<proteinExistence type="predicted"/>
<feature type="region of interest" description="Disordered" evidence="1">
    <location>
        <begin position="64"/>
        <end position="85"/>
    </location>
</feature>
<feature type="region of interest" description="Disordered" evidence="1">
    <location>
        <begin position="593"/>
        <end position="648"/>
    </location>
</feature>
<evidence type="ECO:0000313" key="2">
    <source>
        <dbReference type="EMBL" id="KAJ7353444.1"/>
    </source>
</evidence>
<dbReference type="EMBL" id="JARIHO010000011">
    <property type="protein sequence ID" value="KAJ7353444.1"/>
    <property type="molecule type" value="Genomic_DNA"/>
</dbReference>
<evidence type="ECO:0000313" key="3">
    <source>
        <dbReference type="Proteomes" id="UP001218218"/>
    </source>
</evidence>
<feature type="region of interest" description="Disordered" evidence="1">
    <location>
        <begin position="1"/>
        <end position="20"/>
    </location>
</feature>
<feature type="compositionally biased region" description="Polar residues" evidence="1">
    <location>
        <begin position="595"/>
        <end position="604"/>
    </location>
</feature>